<evidence type="ECO:0000313" key="2">
    <source>
        <dbReference type="Proteomes" id="UP000461162"/>
    </source>
</evidence>
<evidence type="ECO:0000313" key="1">
    <source>
        <dbReference type="EMBL" id="MUM78215.1"/>
    </source>
</evidence>
<organism evidence="1 2">
    <name type="scientific">Pseudodesulfovibrio alkaliphilus</name>
    <dbReference type="NCBI Taxonomy" id="2661613"/>
    <lineage>
        <taxon>Bacteria</taxon>
        <taxon>Pseudomonadati</taxon>
        <taxon>Thermodesulfobacteriota</taxon>
        <taxon>Desulfovibrionia</taxon>
        <taxon>Desulfovibrionales</taxon>
        <taxon>Desulfovibrionaceae</taxon>
    </lineage>
</organism>
<dbReference type="EMBL" id="WODC01000007">
    <property type="protein sequence ID" value="MUM78215.1"/>
    <property type="molecule type" value="Genomic_DNA"/>
</dbReference>
<dbReference type="RefSeq" id="WP_155934835.1">
    <property type="nucleotide sequence ID" value="NZ_WODC01000007.1"/>
</dbReference>
<sequence length="149" mass="16253">MSLLKKLDQDYIEAYKAKATVKVAVLRHLKTAIKTRMAEGRGAELTDDDILELIARQVKQRKDSFDQFTKAGRDDLAGVEAQELAELETYLPTPLGDDELAAAIDRAVVEVGATGIQDMGRVMQTLLGTHKGQVDGKKASALVRSRLSA</sequence>
<comment type="caution">
    <text evidence="1">The sequence shown here is derived from an EMBL/GenBank/DDBJ whole genome shotgun (WGS) entry which is preliminary data.</text>
</comment>
<dbReference type="PANTHER" id="PTHR28055:SF1">
    <property type="entry name" value="ALTERED INHERITANCE OF MITOCHONDRIA PROTEIN 41, MITOCHONDRIAL"/>
    <property type="match status" value="1"/>
</dbReference>
<accession>A0A7K1KQ38</accession>
<dbReference type="AlphaFoldDB" id="A0A7K1KQ38"/>
<name>A0A7K1KQ38_9BACT</name>
<dbReference type="Gene3D" id="1.10.1510.10">
    <property type="entry name" value="Uncharacterised protein YqeY/AIM41 PF09424, N-terminal domain"/>
    <property type="match status" value="1"/>
</dbReference>
<dbReference type="Gene3D" id="1.10.10.410">
    <property type="match status" value="1"/>
</dbReference>
<gene>
    <name evidence="1" type="ORF">GKC30_11265</name>
</gene>
<dbReference type="Proteomes" id="UP000461162">
    <property type="component" value="Unassembled WGS sequence"/>
</dbReference>
<protein>
    <submittedName>
        <fullName evidence="1">GatB/YqeY domain-containing protein</fullName>
    </submittedName>
</protein>
<dbReference type="SUPFAM" id="SSF89095">
    <property type="entry name" value="GatB/YqeY motif"/>
    <property type="match status" value="1"/>
</dbReference>
<dbReference type="InterPro" id="IPR023168">
    <property type="entry name" value="GatB_Yqey_C_2"/>
</dbReference>
<dbReference type="InterPro" id="IPR019004">
    <property type="entry name" value="YqeY/Aim41"/>
</dbReference>
<keyword evidence="2" id="KW-1185">Reference proteome</keyword>
<dbReference type="PANTHER" id="PTHR28055">
    <property type="entry name" value="ALTERED INHERITANCE OF MITOCHONDRIA PROTEIN 41, MITOCHONDRIAL"/>
    <property type="match status" value="1"/>
</dbReference>
<proteinExistence type="predicted"/>
<dbReference type="InterPro" id="IPR042184">
    <property type="entry name" value="YqeY/Aim41_N"/>
</dbReference>
<dbReference type="InterPro" id="IPR003789">
    <property type="entry name" value="Asn/Gln_tRNA_amidoTrase-B-like"/>
</dbReference>
<dbReference type="Pfam" id="PF09424">
    <property type="entry name" value="YqeY"/>
    <property type="match status" value="1"/>
</dbReference>
<reference evidence="1 2" key="1">
    <citation type="submission" date="2019-11" db="EMBL/GenBank/DDBJ databases">
        <title>Pseudodesulfovibrio alkaliphilus, sp. nov., an alkaliphilic sulfate-reducing bacteria from mud volcano of Taman peninsula, Russia.</title>
        <authorList>
            <person name="Frolova A."/>
            <person name="Merkel A.Y."/>
            <person name="Slobodkin A.I."/>
        </authorList>
    </citation>
    <scope>NUCLEOTIDE SEQUENCE [LARGE SCALE GENOMIC DNA]</scope>
    <source>
        <strain evidence="1 2">F-1</strain>
    </source>
</reference>
<dbReference type="GO" id="GO:0016884">
    <property type="term" value="F:carbon-nitrogen ligase activity, with glutamine as amido-N-donor"/>
    <property type="evidence" value="ECO:0007669"/>
    <property type="project" value="InterPro"/>
</dbReference>